<proteinExistence type="predicted"/>
<name>A0A7S9LAP5_9PSED</name>
<protein>
    <submittedName>
        <fullName evidence="1">Thermostable hemolysin</fullName>
    </submittedName>
</protein>
<dbReference type="RefSeq" id="WP_196110602.1">
    <property type="nucleotide sequence ID" value="NZ_CP064943.1"/>
</dbReference>
<gene>
    <name evidence="1" type="ORF">IZU98_08325</name>
</gene>
<dbReference type="AlphaFoldDB" id="A0A7S9LAP5"/>
<dbReference type="Pfam" id="PF12261">
    <property type="entry name" value="T_hemolysin"/>
    <property type="match status" value="1"/>
</dbReference>
<reference evidence="1 2" key="1">
    <citation type="submission" date="2020-11" db="EMBL/GenBank/DDBJ databases">
        <title>Pseudomonas fulva producing VIM-24.</title>
        <authorList>
            <person name="Liu S."/>
        </authorList>
    </citation>
    <scope>NUCLEOTIDE SEQUENCE [LARGE SCALE GENOMIC DNA]</scope>
    <source>
        <strain evidence="1 2">ZDHY414</strain>
    </source>
</reference>
<accession>A0A7S9LAP5</accession>
<organism evidence="1 2">
    <name type="scientific">Pseudomonas fulva</name>
    <dbReference type="NCBI Taxonomy" id="47880"/>
    <lineage>
        <taxon>Bacteria</taxon>
        <taxon>Pseudomonadati</taxon>
        <taxon>Pseudomonadota</taxon>
        <taxon>Gammaproteobacteria</taxon>
        <taxon>Pseudomonadales</taxon>
        <taxon>Pseudomonadaceae</taxon>
        <taxon>Pseudomonas</taxon>
    </lineage>
</organism>
<dbReference type="Proteomes" id="UP000594430">
    <property type="component" value="Chromosome"/>
</dbReference>
<dbReference type="InterPro" id="IPR022050">
    <property type="entry name" value="T_hemolysin"/>
</dbReference>
<evidence type="ECO:0000313" key="2">
    <source>
        <dbReference type="Proteomes" id="UP000594430"/>
    </source>
</evidence>
<sequence>MTHRDWSHLLPLAIGSQADRQATLSLHLADDPGRMALERFIHQCFALSHQADIQHFLPQLLAFHDSQGRLTAAAGIRPANDGALFLERYLDMPLEDAVSRVVGATLPRSCMVEVGNLASLSAGSARLMIAAVTWLLASRGLHWVAFTGAATLINSFQRLGLTPVVLAPADPARLEDQAEKWGTYYSHCPQVFAGNIRYGFDALTRSGVFQRLGFPVLTEESGHAA</sequence>
<evidence type="ECO:0000313" key="1">
    <source>
        <dbReference type="EMBL" id="QPH50688.1"/>
    </source>
</evidence>
<dbReference type="EMBL" id="CP064946">
    <property type="protein sequence ID" value="QPH50688.1"/>
    <property type="molecule type" value="Genomic_DNA"/>
</dbReference>